<name>A0A1A6BGJ4_MYCGO</name>
<keyword evidence="1" id="KW-1133">Transmembrane helix</keyword>
<evidence type="ECO:0008006" key="4">
    <source>
        <dbReference type="Google" id="ProtNLM"/>
    </source>
</evidence>
<gene>
    <name evidence="2" type="ORF">A9W98_20585</name>
</gene>
<feature type="transmembrane region" description="Helical" evidence="1">
    <location>
        <begin position="146"/>
        <end position="171"/>
    </location>
</feature>
<evidence type="ECO:0000313" key="3">
    <source>
        <dbReference type="Proteomes" id="UP000093757"/>
    </source>
</evidence>
<sequence>MTTAVRISHFLTDRYPPVSSGGYAVAFAAGGIGLFAALAGERVPAGAIPLIGAVAVTLFADLLIMRVLDDIRDQDYDRAADPQRAFASGAVSIHDLGAAVVACLVVIVVANLFFPAGMAVIAAQLGYVAVLMAVGQRFPATRGDNLVLNVLLGLPVQLLLYVYLLVAFAHIRPDAPLIMVGTLGVLILTLCAGQIEFGKKLVRRPSSGERSYTRSIGYLATFLLTTGTGPLAAALFAVTAHASPLSKMLVALPATAVAGFGLRHVSRGENRWPATVSTFGLWGMLVAFAAAGAIG</sequence>
<dbReference type="RefSeq" id="WP_065134368.1">
    <property type="nucleotide sequence ID" value="NZ_MAEM01000295.1"/>
</dbReference>
<organism evidence="2 3">
    <name type="scientific">Mycobacterium gordonae</name>
    <dbReference type="NCBI Taxonomy" id="1778"/>
    <lineage>
        <taxon>Bacteria</taxon>
        <taxon>Bacillati</taxon>
        <taxon>Actinomycetota</taxon>
        <taxon>Actinomycetes</taxon>
        <taxon>Mycobacteriales</taxon>
        <taxon>Mycobacteriaceae</taxon>
        <taxon>Mycobacterium</taxon>
    </lineage>
</organism>
<feature type="transmembrane region" description="Helical" evidence="1">
    <location>
        <begin position="244"/>
        <end position="262"/>
    </location>
</feature>
<keyword evidence="1" id="KW-0812">Transmembrane</keyword>
<feature type="transmembrane region" description="Helical" evidence="1">
    <location>
        <begin position="46"/>
        <end position="64"/>
    </location>
</feature>
<feature type="transmembrane region" description="Helical" evidence="1">
    <location>
        <begin position="274"/>
        <end position="294"/>
    </location>
</feature>
<comment type="caution">
    <text evidence="2">The sequence shown here is derived from an EMBL/GenBank/DDBJ whole genome shotgun (WGS) entry which is preliminary data.</text>
</comment>
<feature type="transmembrane region" description="Helical" evidence="1">
    <location>
        <begin position="21"/>
        <end position="40"/>
    </location>
</feature>
<feature type="transmembrane region" description="Helical" evidence="1">
    <location>
        <begin position="216"/>
        <end position="238"/>
    </location>
</feature>
<evidence type="ECO:0000313" key="2">
    <source>
        <dbReference type="EMBL" id="OBS01359.1"/>
    </source>
</evidence>
<dbReference type="OrthoDB" id="5496839at2"/>
<dbReference type="AlphaFoldDB" id="A0A1A6BGJ4"/>
<protein>
    <recommendedName>
        <fullName evidence="4">UbiA family prenyltransferase</fullName>
    </recommendedName>
</protein>
<keyword evidence="1" id="KW-0472">Membrane</keyword>
<dbReference type="EMBL" id="MAEM01000295">
    <property type="protein sequence ID" value="OBS01359.1"/>
    <property type="molecule type" value="Genomic_DNA"/>
</dbReference>
<feature type="transmembrane region" description="Helical" evidence="1">
    <location>
        <begin position="85"/>
        <end position="110"/>
    </location>
</feature>
<evidence type="ECO:0000256" key="1">
    <source>
        <dbReference type="SAM" id="Phobius"/>
    </source>
</evidence>
<feature type="transmembrane region" description="Helical" evidence="1">
    <location>
        <begin position="116"/>
        <end position="134"/>
    </location>
</feature>
<dbReference type="Proteomes" id="UP000093757">
    <property type="component" value="Unassembled WGS sequence"/>
</dbReference>
<feature type="transmembrane region" description="Helical" evidence="1">
    <location>
        <begin position="177"/>
        <end position="195"/>
    </location>
</feature>
<reference evidence="2 3" key="1">
    <citation type="submission" date="2016-06" db="EMBL/GenBank/DDBJ databases">
        <authorList>
            <person name="Kjaerup R.B."/>
            <person name="Dalgaard T.S."/>
            <person name="Juul-Madsen H.R."/>
        </authorList>
    </citation>
    <scope>NUCLEOTIDE SEQUENCE [LARGE SCALE GENOMIC DNA]</scope>
    <source>
        <strain evidence="2 3">1245752.6</strain>
    </source>
</reference>
<proteinExistence type="predicted"/>
<accession>A0A1A6BGJ4</accession>